<evidence type="ECO:0008006" key="3">
    <source>
        <dbReference type="Google" id="ProtNLM"/>
    </source>
</evidence>
<dbReference type="Gramene" id="mRNA:HanXRQr2_Chr12g0555501">
    <property type="protein sequence ID" value="CDS:HanXRQr2_Chr12g0555501.1"/>
    <property type="gene ID" value="HanXRQr2_Chr12g0555501"/>
</dbReference>
<dbReference type="AlphaFoldDB" id="A0A9K3HJ36"/>
<evidence type="ECO:0000313" key="2">
    <source>
        <dbReference type="Proteomes" id="UP000215914"/>
    </source>
</evidence>
<accession>A0A9K3HJ36</accession>
<reference evidence="1" key="2">
    <citation type="submission" date="2020-06" db="EMBL/GenBank/DDBJ databases">
        <title>Helianthus annuus Genome sequencing and assembly Release 2.</title>
        <authorList>
            <person name="Gouzy J."/>
            <person name="Langlade N."/>
            <person name="Munos S."/>
        </authorList>
    </citation>
    <scope>NUCLEOTIDE SEQUENCE</scope>
    <source>
        <tissue evidence="1">Leaves</tissue>
    </source>
</reference>
<protein>
    <recommendedName>
        <fullName evidence="3">UspA domain-containing protein</fullName>
    </recommendedName>
</protein>
<name>A0A9K3HJ36_HELAN</name>
<keyword evidence="2" id="KW-1185">Reference proteome</keyword>
<dbReference type="Proteomes" id="UP000215914">
    <property type="component" value="Unassembled WGS sequence"/>
</dbReference>
<reference evidence="1" key="1">
    <citation type="journal article" date="2017" name="Nature">
        <title>The sunflower genome provides insights into oil metabolism, flowering and Asterid evolution.</title>
        <authorList>
            <person name="Badouin H."/>
            <person name="Gouzy J."/>
            <person name="Grassa C.J."/>
            <person name="Murat F."/>
            <person name="Staton S.E."/>
            <person name="Cottret L."/>
            <person name="Lelandais-Briere C."/>
            <person name="Owens G.L."/>
            <person name="Carrere S."/>
            <person name="Mayjonade B."/>
            <person name="Legrand L."/>
            <person name="Gill N."/>
            <person name="Kane N.C."/>
            <person name="Bowers J.E."/>
            <person name="Hubner S."/>
            <person name="Bellec A."/>
            <person name="Berard A."/>
            <person name="Berges H."/>
            <person name="Blanchet N."/>
            <person name="Boniface M.C."/>
            <person name="Brunel D."/>
            <person name="Catrice O."/>
            <person name="Chaidir N."/>
            <person name="Claudel C."/>
            <person name="Donnadieu C."/>
            <person name="Faraut T."/>
            <person name="Fievet G."/>
            <person name="Helmstetter N."/>
            <person name="King M."/>
            <person name="Knapp S.J."/>
            <person name="Lai Z."/>
            <person name="Le Paslier M.C."/>
            <person name="Lippi Y."/>
            <person name="Lorenzon L."/>
            <person name="Mandel J.R."/>
            <person name="Marage G."/>
            <person name="Marchand G."/>
            <person name="Marquand E."/>
            <person name="Bret-Mestries E."/>
            <person name="Morien E."/>
            <person name="Nambeesan S."/>
            <person name="Nguyen T."/>
            <person name="Pegot-Espagnet P."/>
            <person name="Pouilly N."/>
            <person name="Raftis F."/>
            <person name="Sallet E."/>
            <person name="Schiex T."/>
            <person name="Thomas J."/>
            <person name="Vandecasteele C."/>
            <person name="Vares D."/>
            <person name="Vear F."/>
            <person name="Vautrin S."/>
            <person name="Crespi M."/>
            <person name="Mangin B."/>
            <person name="Burke J.M."/>
            <person name="Salse J."/>
            <person name="Munos S."/>
            <person name="Vincourt P."/>
            <person name="Rieseberg L.H."/>
            <person name="Langlade N.B."/>
        </authorList>
    </citation>
    <scope>NUCLEOTIDE SEQUENCE</scope>
    <source>
        <tissue evidence="1">Leaves</tissue>
    </source>
</reference>
<dbReference type="EMBL" id="MNCJ02000327">
    <property type="protein sequence ID" value="KAF5779110.1"/>
    <property type="molecule type" value="Genomic_DNA"/>
</dbReference>
<sequence length="70" mass="7953">MWLPKSKGGVQDRDPLPRKGASLVGVAIDKDKYSPHALKWSIEHLLICGQTVVLIHFIRKNLFCRQSIGW</sequence>
<organism evidence="1 2">
    <name type="scientific">Helianthus annuus</name>
    <name type="common">Common sunflower</name>
    <dbReference type="NCBI Taxonomy" id="4232"/>
    <lineage>
        <taxon>Eukaryota</taxon>
        <taxon>Viridiplantae</taxon>
        <taxon>Streptophyta</taxon>
        <taxon>Embryophyta</taxon>
        <taxon>Tracheophyta</taxon>
        <taxon>Spermatophyta</taxon>
        <taxon>Magnoliopsida</taxon>
        <taxon>eudicotyledons</taxon>
        <taxon>Gunneridae</taxon>
        <taxon>Pentapetalae</taxon>
        <taxon>asterids</taxon>
        <taxon>campanulids</taxon>
        <taxon>Asterales</taxon>
        <taxon>Asteraceae</taxon>
        <taxon>Asteroideae</taxon>
        <taxon>Heliantheae alliance</taxon>
        <taxon>Heliantheae</taxon>
        <taxon>Helianthus</taxon>
    </lineage>
</organism>
<comment type="caution">
    <text evidence="1">The sequence shown here is derived from an EMBL/GenBank/DDBJ whole genome shotgun (WGS) entry which is preliminary data.</text>
</comment>
<proteinExistence type="predicted"/>
<gene>
    <name evidence="1" type="ORF">HanXRQr2_Chr12g0555501</name>
</gene>
<evidence type="ECO:0000313" key="1">
    <source>
        <dbReference type="EMBL" id="KAF5779110.1"/>
    </source>
</evidence>